<sequence>MDVDLDTPRTLIQGLIDAADTNETERPVRRRRVTRTPENNRLSRSLPSTEIKLSQQNEDNSVVEDDRTPKKRVFTRKRRESLVDSVRRKRFHFQRAELSKSYTQSMSKSPFTMDDSLEMGEPRRKSPRLNNQPETTVLTSDISSITNKVSWLGHSKRKREKTGFKFTVEHDSPESPNEEQQTAYSFRSPKDSPRKQVTSRVSRSSPRKEMTPVNSTSFTSKEVTSSVSRSSPRNQTTSSIGRSSPSQMTSNASASRSSTRIPRSSTRNQATSKESPKSQLDPNISRSSPTKQLTPTSRSSPRKQLTPILSRSTPKKQTTPRVDRSPTERQLTPTQKQQQHQFASKSIRRTPYSFKVSPSKIRTSTPRPGKKSNLTIEKVFHDENTTLRQNNKENASHTKFKSSLSSKKSMTHMSADNMKSSETSVVSSSRNSIPTLNHSSERTLGTHSKSPRSMDFDRVKQSGKKQTPIQPERKSQSKLITTPQSLRNSKNMTTVYGENILARTPPADQPLGVNEGLLHDTLGRETAITPAFERTALGPRHSSPVSRTVHISLNEEENLPVPDVSVIESQEKTILEDDLDRTEFRLKTPHLGPARPHAPTPADTPISTPAPTQPAKQPVKDKQANRANTMKKPRTKVLSRTIPATIIKQTFGHFCKMRVDKDTLPELVKITDEYFDRVYKDLEVFAHHAGRKTIDEKDAELLLKRQKFISNSTSLTHLVEKHLPLELRQELIPMARSGNKIFPRH</sequence>
<feature type="region of interest" description="Disordered" evidence="6">
    <location>
        <begin position="21"/>
        <end position="70"/>
    </location>
</feature>
<dbReference type="InterPro" id="IPR009072">
    <property type="entry name" value="Histone-fold"/>
</dbReference>
<dbReference type="RefSeq" id="XP_022338067.1">
    <property type="nucleotide sequence ID" value="XM_022482359.1"/>
</dbReference>
<dbReference type="AlphaFoldDB" id="A0A8B8ED81"/>
<evidence type="ECO:0000256" key="5">
    <source>
        <dbReference type="ARBA" id="ARBA00023242"/>
    </source>
</evidence>
<evidence type="ECO:0000313" key="9">
    <source>
        <dbReference type="RefSeq" id="XP_022338067.1"/>
    </source>
</evidence>
<dbReference type="GO" id="GO:0046982">
    <property type="term" value="F:protein heterodimerization activity"/>
    <property type="evidence" value="ECO:0007669"/>
    <property type="project" value="InterPro"/>
</dbReference>
<feature type="compositionally biased region" description="Low complexity" evidence="6">
    <location>
        <begin position="330"/>
        <end position="341"/>
    </location>
</feature>
<feature type="compositionally biased region" description="Polar residues" evidence="6">
    <location>
        <begin position="232"/>
        <end position="248"/>
    </location>
</feature>
<evidence type="ECO:0000256" key="1">
    <source>
        <dbReference type="ARBA" id="ARBA00004123"/>
    </source>
</evidence>
<keyword evidence="5" id="KW-0539">Nucleus</keyword>
<feature type="region of interest" description="Disordered" evidence="6">
    <location>
        <begin position="588"/>
        <end position="636"/>
    </location>
</feature>
<feature type="compositionally biased region" description="Polar residues" evidence="6">
    <location>
        <begin position="128"/>
        <end position="141"/>
    </location>
</feature>
<dbReference type="GeneID" id="111133736"/>
<dbReference type="GO" id="GO:0005634">
    <property type="term" value="C:nucleus"/>
    <property type="evidence" value="ECO:0007669"/>
    <property type="project" value="UniProtKB-SubCell"/>
</dbReference>
<keyword evidence="8" id="KW-1185">Reference proteome</keyword>
<dbReference type="PANTHER" id="PTHR46904:SF1">
    <property type="entry name" value="CENTROMERE PROTEIN T"/>
    <property type="match status" value="1"/>
</dbReference>
<comment type="subcellular location">
    <subcellularLocation>
        <location evidence="2">Chromosome</location>
    </subcellularLocation>
    <subcellularLocation>
        <location evidence="1">Nucleus</location>
    </subcellularLocation>
</comment>
<dbReference type="Pfam" id="PF15511">
    <property type="entry name" value="CENP-T_C"/>
    <property type="match status" value="1"/>
</dbReference>
<name>A0A8B8ED81_CRAVI</name>
<dbReference type="InterPro" id="IPR028255">
    <property type="entry name" value="CENP-T"/>
</dbReference>
<feature type="compositionally biased region" description="Basic and acidic residues" evidence="6">
    <location>
        <begin position="378"/>
        <end position="396"/>
    </location>
</feature>
<evidence type="ECO:0000259" key="7">
    <source>
        <dbReference type="Pfam" id="PF15511"/>
    </source>
</evidence>
<feature type="region of interest" description="Disordered" evidence="6">
    <location>
        <begin position="167"/>
        <end position="481"/>
    </location>
</feature>
<dbReference type="GO" id="GO:0000776">
    <property type="term" value="C:kinetochore"/>
    <property type="evidence" value="ECO:0007669"/>
    <property type="project" value="InterPro"/>
</dbReference>
<dbReference type="CDD" id="cd22920">
    <property type="entry name" value="HFD_CENP-T"/>
    <property type="match status" value="1"/>
</dbReference>
<protein>
    <submittedName>
        <fullName evidence="9 10">Centromere protein T-like</fullName>
    </submittedName>
</protein>
<evidence type="ECO:0000313" key="10">
    <source>
        <dbReference type="RefSeq" id="XP_022338070.1"/>
    </source>
</evidence>
<dbReference type="PANTHER" id="PTHR46904">
    <property type="entry name" value="CENTROMERE PROTEIN T"/>
    <property type="match status" value="1"/>
</dbReference>
<dbReference type="KEGG" id="cvn:111133736"/>
<evidence type="ECO:0000256" key="6">
    <source>
        <dbReference type="SAM" id="MobiDB-lite"/>
    </source>
</evidence>
<dbReference type="RefSeq" id="XP_022338071.1">
    <property type="nucleotide sequence ID" value="XM_022482363.1"/>
</dbReference>
<feature type="compositionally biased region" description="Polar residues" evidence="6">
    <location>
        <begin position="174"/>
        <end position="185"/>
    </location>
</feature>
<gene>
    <name evidence="9 10 11" type="primary">LOC111133736</name>
</gene>
<dbReference type="OrthoDB" id="10071681at2759"/>
<dbReference type="Proteomes" id="UP000694844">
    <property type="component" value="Chromosome 5"/>
</dbReference>
<feature type="compositionally biased region" description="Low complexity" evidence="6">
    <location>
        <begin position="249"/>
        <end position="267"/>
    </location>
</feature>
<dbReference type="InterPro" id="IPR035425">
    <property type="entry name" value="CENP-T/H4_C"/>
</dbReference>
<comment type="similarity">
    <text evidence="3">Belongs to the CENP-T/CNN1 family.</text>
</comment>
<evidence type="ECO:0000256" key="2">
    <source>
        <dbReference type="ARBA" id="ARBA00004286"/>
    </source>
</evidence>
<feature type="compositionally biased region" description="Low complexity" evidence="6">
    <location>
        <begin position="219"/>
        <end position="231"/>
    </location>
</feature>
<feature type="compositionally biased region" description="Polar residues" evidence="6">
    <location>
        <begin position="268"/>
        <end position="320"/>
    </location>
</feature>
<keyword evidence="4" id="KW-0158">Chromosome</keyword>
<feature type="region of interest" description="Disordered" evidence="6">
    <location>
        <begin position="99"/>
        <end position="141"/>
    </location>
</feature>
<organism evidence="8 10">
    <name type="scientific">Crassostrea virginica</name>
    <name type="common">Eastern oyster</name>
    <dbReference type="NCBI Taxonomy" id="6565"/>
    <lineage>
        <taxon>Eukaryota</taxon>
        <taxon>Metazoa</taxon>
        <taxon>Spiralia</taxon>
        <taxon>Lophotrochozoa</taxon>
        <taxon>Mollusca</taxon>
        <taxon>Bivalvia</taxon>
        <taxon>Autobranchia</taxon>
        <taxon>Pteriomorphia</taxon>
        <taxon>Ostreida</taxon>
        <taxon>Ostreoidea</taxon>
        <taxon>Ostreidae</taxon>
        <taxon>Crassostrea</taxon>
    </lineage>
</organism>
<dbReference type="GO" id="GO:0051382">
    <property type="term" value="P:kinetochore assembly"/>
    <property type="evidence" value="ECO:0007669"/>
    <property type="project" value="InterPro"/>
</dbReference>
<dbReference type="RefSeq" id="XP_022338070.1">
    <property type="nucleotide sequence ID" value="XM_022482362.1"/>
</dbReference>
<proteinExistence type="inferred from homology"/>
<evidence type="ECO:0000313" key="11">
    <source>
        <dbReference type="RefSeq" id="XP_022338071.1"/>
    </source>
</evidence>
<feature type="domain" description="CENP-T/Histone H4 histone fold" evidence="7">
    <location>
        <begin position="643"/>
        <end position="736"/>
    </location>
</feature>
<dbReference type="GO" id="GO:0003677">
    <property type="term" value="F:DNA binding"/>
    <property type="evidence" value="ECO:0007669"/>
    <property type="project" value="InterPro"/>
</dbReference>
<evidence type="ECO:0000256" key="4">
    <source>
        <dbReference type="ARBA" id="ARBA00022454"/>
    </source>
</evidence>
<dbReference type="Gene3D" id="1.10.20.10">
    <property type="entry name" value="Histone, subunit A"/>
    <property type="match status" value="1"/>
</dbReference>
<accession>A0A8B8ED81</accession>
<feature type="compositionally biased region" description="Polar residues" evidence="6">
    <location>
        <begin position="42"/>
        <end position="60"/>
    </location>
</feature>
<reference evidence="9 10" key="1">
    <citation type="submission" date="2025-04" db="UniProtKB">
        <authorList>
            <consortium name="RefSeq"/>
        </authorList>
    </citation>
    <scope>IDENTIFICATION</scope>
    <source>
        <tissue evidence="9 10">Whole sample</tissue>
    </source>
</reference>
<evidence type="ECO:0000256" key="3">
    <source>
        <dbReference type="ARBA" id="ARBA00010137"/>
    </source>
</evidence>
<dbReference type="GO" id="GO:0007059">
    <property type="term" value="P:chromosome segregation"/>
    <property type="evidence" value="ECO:0007669"/>
    <property type="project" value="TreeGrafter"/>
</dbReference>
<feature type="compositionally biased region" description="Low complexity" evidence="6">
    <location>
        <begin position="401"/>
        <end position="432"/>
    </location>
</feature>
<feature type="compositionally biased region" description="Polar residues" evidence="6">
    <location>
        <begin position="195"/>
        <end position="204"/>
    </location>
</feature>
<feature type="compositionally biased region" description="Polar residues" evidence="6">
    <location>
        <begin position="100"/>
        <end position="110"/>
    </location>
</feature>
<evidence type="ECO:0000313" key="8">
    <source>
        <dbReference type="Proteomes" id="UP000694844"/>
    </source>
</evidence>
<feature type="compositionally biased region" description="Polar residues" evidence="6">
    <location>
        <begin position="433"/>
        <end position="448"/>
    </location>
</feature>
<dbReference type="GO" id="GO:0000278">
    <property type="term" value="P:mitotic cell cycle"/>
    <property type="evidence" value="ECO:0007669"/>
    <property type="project" value="TreeGrafter"/>
</dbReference>
<dbReference type="SUPFAM" id="SSF47113">
    <property type="entry name" value="Histone-fold"/>
    <property type="match status" value="1"/>
</dbReference>